<dbReference type="InterPro" id="IPR011250">
    <property type="entry name" value="OMP/PagP_B-barrel"/>
</dbReference>
<dbReference type="RefSeq" id="WP_133587629.1">
    <property type="nucleotide sequence ID" value="NZ_CP037953.1"/>
</dbReference>
<keyword evidence="3" id="KW-1185">Reference proteome</keyword>
<evidence type="ECO:0000313" key="2">
    <source>
        <dbReference type="EMBL" id="TDQ50454.1"/>
    </source>
</evidence>
<feature type="signal peptide" evidence="1">
    <location>
        <begin position="1"/>
        <end position="23"/>
    </location>
</feature>
<dbReference type="SUPFAM" id="SSF56925">
    <property type="entry name" value="OMPA-like"/>
    <property type="match status" value="1"/>
</dbReference>
<proteinExistence type="predicted"/>
<comment type="caution">
    <text evidence="2">The sequence shown here is derived from an EMBL/GenBank/DDBJ whole genome shotgun (WGS) entry which is preliminary data.</text>
</comment>
<dbReference type="OrthoDB" id="9150045at2"/>
<keyword evidence="1" id="KW-0732">Signal</keyword>
<gene>
    <name evidence="2" type="ORF">EV696_102135</name>
</gene>
<dbReference type="InterPro" id="IPR030820">
    <property type="entry name" value="OMP_myx_plus_Proteobacteria"/>
</dbReference>
<sequence>MESRIQRILLSALLLTLGQQTLAADPVYDPEVERQEVDEDLIDVNDLELGITAGVLSIEDFGSAASVGLKLNYHVSEDFFFSVQYLQSEAGETSYERLSGGAQLLENRDYSHYGLAIGYNLFHGEAFWGKGTAINSAFYLTAGVGATQFADDNYFTVHAGAGYRFIPLDWLAISVDFQDHIFEHELLGETKLINNLELSTSITVFF</sequence>
<dbReference type="AlphaFoldDB" id="A0A4R6V2V6"/>
<evidence type="ECO:0000256" key="1">
    <source>
        <dbReference type="SAM" id="SignalP"/>
    </source>
</evidence>
<dbReference type="EMBL" id="SNYM01000002">
    <property type="protein sequence ID" value="TDQ50454.1"/>
    <property type="molecule type" value="Genomic_DNA"/>
</dbReference>
<dbReference type="NCBIfam" id="TIGR04565">
    <property type="entry name" value="OMP_myx_plus"/>
    <property type="match status" value="1"/>
</dbReference>
<dbReference type="Proteomes" id="UP000295375">
    <property type="component" value="Unassembled WGS sequence"/>
</dbReference>
<evidence type="ECO:0000313" key="3">
    <source>
        <dbReference type="Proteomes" id="UP000295375"/>
    </source>
</evidence>
<organism evidence="2 3">
    <name type="scientific">Permianibacter aggregans</name>
    <dbReference type="NCBI Taxonomy" id="1510150"/>
    <lineage>
        <taxon>Bacteria</taxon>
        <taxon>Pseudomonadati</taxon>
        <taxon>Pseudomonadota</taxon>
        <taxon>Gammaproteobacteria</taxon>
        <taxon>Pseudomonadales</taxon>
        <taxon>Pseudomonadaceae</taxon>
        <taxon>Permianibacter</taxon>
    </lineage>
</organism>
<accession>A0A4R6V2V6</accession>
<name>A0A4R6V2V6_9GAMM</name>
<protein>
    <submittedName>
        <fullName evidence="2">Outer membrane beta-barrel protein</fullName>
    </submittedName>
</protein>
<reference evidence="2 3" key="1">
    <citation type="submission" date="2019-03" db="EMBL/GenBank/DDBJ databases">
        <title>Genomic Encyclopedia of Type Strains, Phase IV (KMG-IV): sequencing the most valuable type-strain genomes for metagenomic binning, comparative biology and taxonomic classification.</title>
        <authorList>
            <person name="Goeker M."/>
        </authorList>
    </citation>
    <scope>NUCLEOTIDE SEQUENCE [LARGE SCALE GENOMIC DNA]</scope>
    <source>
        <strain evidence="2 3">DSM 103792</strain>
    </source>
</reference>
<feature type="chain" id="PRO_5021014607" evidence="1">
    <location>
        <begin position="24"/>
        <end position="206"/>
    </location>
</feature>